<keyword evidence="3" id="KW-1185">Reference proteome</keyword>
<organism evidence="2">
    <name type="scientific">Darwinula stevensoni</name>
    <dbReference type="NCBI Taxonomy" id="69355"/>
    <lineage>
        <taxon>Eukaryota</taxon>
        <taxon>Metazoa</taxon>
        <taxon>Ecdysozoa</taxon>
        <taxon>Arthropoda</taxon>
        <taxon>Crustacea</taxon>
        <taxon>Oligostraca</taxon>
        <taxon>Ostracoda</taxon>
        <taxon>Podocopa</taxon>
        <taxon>Podocopida</taxon>
        <taxon>Darwinulocopina</taxon>
        <taxon>Darwinuloidea</taxon>
        <taxon>Darwinulidae</taxon>
        <taxon>Darwinula</taxon>
    </lineage>
</organism>
<feature type="compositionally biased region" description="Basic and acidic residues" evidence="1">
    <location>
        <begin position="47"/>
        <end position="58"/>
    </location>
</feature>
<evidence type="ECO:0000313" key="3">
    <source>
        <dbReference type="Proteomes" id="UP000677054"/>
    </source>
</evidence>
<protein>
    <submittedName>
        <fullName evidence="2">Uncharacterized protein</fullName>
    </submittedName>
</protein>
<sequence length="116" mass="12553">MGMESLLPATTAVQSPAGSKKTSLKCEGMEPLLSTTTAAHSPVGSRKTRDGRSSGAEYREVGKAHSITQMLPSCSKLKKCPSGFFKYSMVHNYLLKSVLENRWMDLALLGDSSIIE</sequence>
<dbReference type="Proteomes" id="UP000677054">
    <property type="component" value="Unassembled WGS sequence"/>
</dbReference>
<gene>
    <name evidence="2" type="ORF">DSTB1V02_LOCUS5742</name>
</gene>
<accession>A0A7R9A723</accession>
<proteinExistence type="predicted"/>
<dbReference type="AlphaFoldDB" id="A0A7R9A723"/>
<reference evidence="2" key="1">
    <citation type="submission" date="2020-11" db="EMBL/GenBank/DDBJ databases">
        <authorList>
            <person name="Tran Van P."/>
        </authorList>
    </citation>
    <scope>NUCLEOTIDE SEQUENCE</scope>
</reference>
<evidence type="ECO:0000313" key="2">
    <source>
        <dbReference type="EMBL" id="CAD7245876.1"/>
    </source>
</evidence>
<evidence type="ECO:0000256" key="1">
    <source>
        <dbReference type="SAM" id="MobiDB-lite"/>
    </source>
</evidence>
<name>A0A7R9A723_9CRUS</name>
<feature type="region of interest" description="Disordered" evidence="1">
    <location>
        <begin position="1"/>
        <end position="58"/>
    </location>
</feature>
<dbReference type="EMBL" id="CAJPEV010000978">
    <property type="protein sequence ID" value="CAG0889886.1"/>
    <property type="molecule type" value="Genomic_DNA"/>
</dbReference>
<dbReference type="EMBL" id="LR900495">
    <property type="protein sequence ID" value="CAD7245876.1"/>
    <property type="molecule type" value="Genomic_DNA"/>
</dbReference>
<feature type="compositionally biased region" description="Polar residues" evidence="1">
    <location>
        <begin position="11"/>
        <end position="21"/>
    </location>
</feature>